<dbReference type="Pfam" id="PF15186">
    <property type="entry name" value="TEX13"/>
    <property type="match status" value="1"/>
</dbReference>
<evidence type="ECO:0000313" key="8">
    <source>
        <dbReference type="EMBL" id="KAG8509979.1"/>
    </source>
</evidence>
<dbReference type="OrthoDB" id="9664650at2759"/>
<dbReference type="GO" id="GO:0008270">
    <property type="term" value="F:zinc ion binding"/>
    <property type="evidence" value="ECO:0007669"/>
    <property type="project" value="UniProtKB-KW"/>
</dbReference>
<evidence type="ECO:0000256" key="6">
    <source>
        <dbReference type="SAM" id="MobiDB-lite"/>
    </source>
</evidence>
<dbReference type="PANTHER" id="PTHR23111">
    <property type="entry name" value="ZINC FINGER PROTEIN"/>
    <property type="match status" value="1"/>
</dbReference>
<evidence type="ECO:0000259" key="7">
    <source>
        <dbReference type="PROSITE" id="PS01358"/>
    </source>
</evidence>
<dbReference type="PANTHER" id="PTHR23111:SF28">
    <property type="entry name" value="TESTIS-EXPRESSED PROTEIN 13D"/>
    <property type="match status" value="1"/>
</dbReference>
<feature type="compositionally biased region" description="Basic and acidic residues" evidence="6">
    <location>
        <begin position="349"/>
        <end position="359"/>
    </location>
</feature>
<feature type="domain" description="RanBP2-type" evidence="7">
    <location>
        <begin position="438"/>
        <end position="457"/>
    </location>
</feature>
<evidence type="ECO:0000313" key="9">
    <source>
        <dbReference type="Proteomes" id="UP000700334"/>
    </source>
</evidence>
<dbReference type="InterPro" id="IPR001876">
    <property type="entry name" value="Znf_RanBP2"/>
</dbReference>
<organism evidence="8 9">
    <name type="scientific">Galemys pyrenaicus</name>
    <name type="common">Iberian desman</name>
    <name type="synonym">Pyrenean desman</name>
    <dbReference type="NCBI Taxonomy" id="202257"/>
    <lineage>
        <taxon>Eukaryota</taxon>
        <taxon>Metazoa</taxon>
        <taxon>Chordata</taxon>
        <taxon>Craniata</taxon>
        <taxon>Vertebrata</taxon>
        <taxon>Euteleostomi</taxon>
        <taxon>Mammalia</taxon>
        <taxon>Eutheria</taxon>
        <taxon>Laurasiatheria</taxon>
        <taxon>Eulipotyphla</taxon>
        <taxon>Talpidae</taxon>
        <taxon>Galemys</taxon>
    </lineage>
</organism>
<dbReference type="Pfam" id="PF20864">
    <property type="entry name" value="Zn_ribbon_TEX13"/>
    <property type="match status" value="1"/>
</dbReference>
<comment type="similarity">
    <text evidence="1">Belongs to the TEX13 family.</text>
</comment>
<keyword evidence="3" id="KW-0863">Zinc-finger</keyword>
<reference evidence="8" key="1">
    <citation type="journal article" date="2021" name="Evol. Appl.">
        <title>The genome of the Pyrenean desman and the effects of bottlenecks and inbreeding on the genomic landscape of an endangered species.</title>
        <authorList>
            <person name="Escoda L."/>
            <person name="Castresana J."/>
        </authorList>
    </citation>
    <scope>NUCLEOTIDE SEQUENCE</scope>
    <source>
        <strain evidence="8">IBE-C5619</strain>
    </source>
</reference>
<accession>A0A8J6DIT6</accession>
<dbReference type="Proteomes" id="UP000700334">
    <property type="component" value="Unassembled WGS sequence"/>
</dbReference>
<name>A0A8J6DIT6_GALPY</name>
<feature type="compositionally biased region" description="Basic and acidic residues" evidence="6">
    <location>
        <begin position="419"/>
        <end position="429"/>
    </location>
</feature>
<dbReference type="AlphaFoldDB" id="A0A8J6DIT6"/>
<keyword evidence="5" id="KW-0175">Coiled coil</keyword>
<evidence type="ECO:0000256" key="2">
    <source>
        <dbReference type="ARBA" id="ARBA00022723"/>
    </source>
</evidence>
<keyword evidence="4" id="KW-0862">Zinc</keyword>
<evidence type="ECO:0000256" key="3">
    <source>
        <dbReference type="ARBA" id="ARBA00022771"/>
    </source>
</evidence>
<feature type="compositionally biased region" description="Polar residues" evidence="6">
    <location>
        <begin position="384"/>
        <end position="394"/>
    </location>
</feature>
<dbReference type="GO" id="GO:0003729">
    <property type="term" value="F:mRNA binding"/>
    <property type="evidence" value="ECO:0007669"/>
    <property type="project" value="TreeGrafter"/>
</dbReference>
<feature type="coiled-coil region" evidence="5">
    <location>
        <begin position="83"/>
        <end position="138"/>
    </location>
</feature>
<comment type="caution">
    <text evidence="8">The sequence shown here is derived from an EMBL/GenBank/DDBJ whole genome shotgun (WGS) entry which is preliminary data.</text>
</comment>
<gene>
    <name evidence="8" type="ORF">J0S82_010668</name>
</gene>
<sequence length="475" mass="52359">MAVEFGDRASGFRHIEVIRFINNEVLMNGGGPDFYLAFRTRPWNEIEDRLRAVVANPQVPRTLKRACAWSALALSVRVGARQREQQSCRIRQLLEQVEELEATSWALATELNWLREERQEAAARLRFMRATLQQVLNERNVLHWRLLQAERSAHSNPQLQVVLPEQGMDQFKAAAWPMAGEEQGKMVALGAHGMPHGDSQMAASSAVLYVPGPQGAWAQAGPSSLPMPVPPPFQFLAPFPGGVTYTTPLPSAVVESEGAAAAVPSPQIPALGIYPVSQCAPVSTQGIALQYVEGSYGQVKYSENLQEAYPLGDSSFYQEQGPVCPQGVVDTKNHTEEDQKKSQGTALPGDKESHSEKKCPVMPQETNVLGDSKSNKQEEGPESPQETSSQQGSESLDERKCPKQQQSPGQKVKQPNVKKVSDAQPDEKPATGCCPVDWICLWCKALNFSWRKACYKCKKVYMAARSGHLEPRQSL</sequence>
<evidence type="ECO:0000256" key="1">
    <source>
        <dbReference type="ARBA" id="ARBA00008287"/>
    </source>
</evidence>
<dbReference type="InterPro" id="IPR049534">
    <property type="entry name" value="TEX13A/C/D_Znf"/>
</dbReference>
<protein>
    <submittedName>
        <fullName evidence="8">Putative testis-expressed protein 13C</fullName>
    </submittedName>
</protein>
<evidence type="ECO:0000256" key="4">
    <source>
        <dbReference type="ARBA" id="ARBA00022833"/>
    </source>
</evidence>
<proteinExistence type="inferred from homology"/>
<dbReference type="Pfam" id="PF20868">
    <property type="entry name" value="TX13_rpt"/>
    <property type="match status" value="1"/>
</dbReference>
<dbReference type="PROSITE" id="PS01358">
    <property type="entry name" value="ZF_RANBP2_1"/>
    <property type="match status" value="1"/>
</dbReference>
<dbReference type="InterPro" id="IPR028193">
    <property type="entry name" value="TEX13A-D_N"/>
</dbReference>
<evidence type="ECO:0000256" key="5">
    <source>
        <dbReference type="SAM" id="Coils"/>
    </source>
</evidence>
<keyword evidence="9" id="KW-1185">Reference proteome</keyword>
<feature type="compositionally biased region" description="Basic and acidic residues" evidence="6">
    <location>
        <begin position="331"/>
        <end position="341"/>
    </location>
</feature>
<feature type="region of interest" description="Disordered" evidence="6">
    <location>
        <begin position="316"/>
        <end position="429"/>
    </location>
</feature>
<dbReference type="InterPro" id="IPR049367">
    <property type="entry name" value="TX13C/D_rpt"/>
</dbReference>
<dbReference type="EMBL" id="JAGFMF010011922">
    <property type="protein sequence ID" value="KAG8509979.1"/>
    <property type="molecule type" value="Genomic_DNA"/>
</dbReference>
<keyword evidence="2" id="KW-0479">Metal-binding</keyword>